<dbReference type="AlphaFoldDB" id="W1Y473"/>
<evidence type="ECO:0000313" key="1">
    <source>
        <dbReference type="EMBL" id="ETJ35929.1"/>
    </source>
</evidence>
<dbReference type="EMBL" id="AZMM01009754">
    <property type="protein sequence ID" value="ETJ35929.1"/>
    <property type="molecule type" value="Genomic_DNA"/>
</dbReference>
<gene>
    <name evidence="1" type="ORF">Q604_UNBC09754G0002</name>
</gene>
<accession>W1Y473</accession>
<comment type="caution">
    <text evidence="1">The sequence shown here is derived from an EMBL/GenBank/DDBJ whole genome shotgun (WGS) entry which is preliminary data.</text>
</comment>
<name>W1Y473_9ZZZZ</name>
<sequence length="109" mass="12343">MKRVQALPIEVQEVIKAVLEVLDSEYGSNGDKYVDDGGYVIVVESIEDFKQIQKKTNIDINNVIVEYVDKVSCVDGKVYINSLVLCNNDYSISLIMPFEIMPKNLLKQI</sequence>
<protein>
    <submittedName>
        <fullName evidence="1">Uncharacterized protein</fullName>
    </submittedName>
</protein>
<organism evidence="1">
    <name type="scientific">human gut metagenome</name>
    <dbReference type="NCBI Taxonomy" id="408170"/>
    <lineage>
        <taxon>unclassified sequences</taxon>
        <taxon>metagenomes</taxon>
        <taxon>organismal metagenomes</taxon>
    </lineage>
</organism>
<reference evidence="1" key="1">
    <citation type="submission" date="2013-12" db="EMBL/GenBank/DDBJ databases">
        <title>A Varibaculum cambriense genome reconstructed from a premature infant gut community with otherwise low bacterial novelty that shifts toward anaerobic metabolism during the third week of life.</title>
        <authorList>
            <person name="Brown C.T."/>
            <person name="Sharon I."/>
            <person name="Thomas B.C."/>
            <person name="Castelle C.J."/>
            <person name="Morowitz M.J."/>
            <person name="Banfield J.F."/>
        </authorList>
    </citation>
    <scope>NUCLEOTIDE SEQUENCE</scope>
</reference>
<proteinExistence type="predicted"/>